<comment type="caution">
    <text evidence="1">The sequence shown here is derived from an EMBL/GenBank/DDBJ whole genome shotgun (WGS) entry which is preliminary data.</text>
</comment>
<dbReference type="Gene3D" id="3.20.20.370">
    <property type="entry name" value="Glycoside hydrolase/deacetylase"/>
    <property type="match status" value="1"/>
</dbReference>
<sequence>MKTIDINCDLGEGETAADLARDAQIMRFISRCNIACGGHAGNATTMALSLENALNNKLAAGAHPGYPDRENFGRVSLPIEHGQLLDSIWEQIQRLETEAGRMQIALSHIKLHGALYNDAEANDQLAKVLVDFIHKEFPHLQILGLANAAMERAAKKLNHPFLREGFMDRRYLNAHRLSPRSMPGAVIEEFDQCLQQVLALASGATFGDIDNTPLQFSVDSICLHGDTPGAERTARKLQQALRQAGFKLGPSAS</sequence>
<dbReference type="InterPro" id="IPR011330">
    <property type="entry name" value="Glyco_hydro/deAcase_b/a-brl"/>
</dbReference>
<dbReference type="PANTHER" id="PTHR30292">
    <property type="entry name" value="UNCHARACTERIZED PROTEIN YBGL-RELATED"/>
    <property type="match status" value="1"/>
</dbReference>
<accession>A0ABW3UDR0</accession>
<keyword evidence="2" id="KW-1185">Reference proteome</keyword>
<gene>
    <name evidence="1" type="ORF">ACFQ2X_15505</name>
</gene>
<dbReference type="Proteomes" id="UP001597264">
    <property type="component" value="Unassembled WGS sequence"/>
</dbReference>
<dbReference type="PANTHER" id="PTHR30292:SF0">
    <property type="entry name" value="5-OXOPROLINASE SUBUNIT A"/>
    <property type="match status" value="1"/>
</dbReference>
<dbReference type="InterPro" id="IPR005501">
    <property type="entry name" value="LamB/YcsF/PxpA-like"/>
</dbReference>
<protein>
    <submittedName>
        <fullName evidence="1">LamB/YcsF family protein</fullName>
    </submittedName>
</protein>
<proteinExistence type="predicted"/>
<dbReference type="Pfam" id="PF03746">
    <property type="entry name" value="LamB_YcsF"/>
    <property type="match status" value="1"/>
</dbReference>
<dbReference type="RefSeq" id="WP_230435632.1">
    <property type="nucleotide sequence ID" value="NZ_CP087715.1"/>
</dbReference>
<reference evidence="2" key="1">
    <citation type="journal article" date="2019" name="Int. J. Syst. Evol. Microbiol.">
        <title>The Global Catalogue of Microorganisms (GCM) 10K type strain sequencing project: providing services to taxonomists for standard genome sequencing and annotation.</title>
        <authorList>
            <consortium name="The Broad Institute Genomics Platform"/>
            <consortium name="The Broad Institute Genome Sequencing Center for Infectious Disease"/>
            <person name="Wu L."/>
            <person name="Ma J."/>
        </authorList>
    </citation>
    <scope>NUCLEOTIDE SEQUENCE [LARGE SCALE GENOMIC DNA]</scope>
    <source>
        <strain evidence="2">CCUG 54356</strain>
    </source>
</reference>
<dbReference type="SUPFAM" id="SSF88713">
    <property type="entry name" value="Glycoside hydrolase/deacetylase"/>
    <property type="match status" value="1"/>
</dbReference>
<dbReference type="CDD" id="cd10801">
    <property type="entry name" value="LamB_YcsF_like_1"/>
    <property type="match status" value="1"/>
</dbReference>
<organism evidence="1 2">
    <name type="scientific">Microbulbifer celer</name>
    <dbReference type="NCBI Taxonomy" id="435905"/>
    <lineage>
        <taxon>Bacteria</taxon>
        <taxon>Pseudomonadati</taxon>
        <taxon>Pseudomonadota</taxon>
        <taxon>Gammaproteobacteria</taxon>
        <taxon>Cellvibrionales</taxon>
        <taxon>Microbulbiferaceae</taxon>
        <taxon>Microbulbifer</taxon>
    </lineage>
</organism>
<evidence type="ECO:0000313" key="2">
    <source>
        <dbReference type="Proteomes" id="UP001597264"/>
    </source>
</evidence>
<evidence type="ECO:0000313" key="1">
    <source>
        <dbReference type="EMBL" id="MFD1218011.1"/>
    </source>
</evidence>
<name>A0ABW3UDR0_9GAMM</name>
<dbReference type="EMBL" id="JBHTLR010000022">
    <property type="protein sequence ID" value="MFD1218011.1"/>
    <property type="molecule type" value="Genomic_DNA"/>
</dbReference>